<dbReference type="OrthoDB" id="5492415at2"/>
<feature type="domain" description="HTH araC/xylS-type" evidence="3">
    <location>
        <begin position="281"/>
        <end position="390"/>
    </location>
</feature>
<keyword evidence="1" id="KW-0238">DNA-binding</keyword>
<feature type="transmembrane region" description="Helical" evidence="2">
    <location>
        <begin position="183"/>
        <end position="209"/>
    </location>
</feature>
<feature type="transmembrane region" description="Helical" evidence="2">
    <location>
        <begin position="32"/>
        <end position="50"/>
    </location>
</feature>
<evidence type="ECO:0000313" key="4">
    <source>
        <dbReference type="EMBL" id="RXK52454.1"/>
    </source>
</evidence>
<dbReference type="Pfam" id="PF12833">
    <property type="entry name" value="HTH_18"/>
    <property type="match status" value="1"/>
</dbReference>
<evidence type="ECO:0000259" key="3">
    <source>
        <dbReference type="PROSITE" id="PS01124"/>
    </source>
</evidence>
<keyword evidence="2" id="KW-0472">Membrane</keyword>
<name>A0A4Q1C2G0_9BACT</name>
<protein>
    <submittedName>
        <fullName evidence="4">Helix-turn-helix domain-containing protein</fullName>
    </submittedName>
</protein>
<dbReference type="PROSITE" id="PS01124">
    <property type="entry name" value="HTH_ARAC_FAMILY_2"/>
    <property type="match status" value="1"/>
</dbReference>
<gene>
    <name evidence="4" type="ORF">ESB04_02040</name>
</gene>
<dbReference type="PANTHER" id="PTHR43280">
    <property type="entry name" value="ARAC-FAMILY TRANSCRIPTIONAL REGULATOR"/>
    <property type="match status" value="1"/>
</dbReference>
<accession>A0A4Q1C2G0</accession>
<feature type="transmembrane region" description="Helical" evidence="2">
    <location>
        <begin position="6"/>
        <end position="23"/>
    </location>
</feature>
<comment type="caution">
    <text evidence="4">The sequence shown here is derived from an EMBL/GenBank/DDBJ whole genome shotgun (WGS) entry which is preliminary data.</text>
</comment>
<dbReference type="AlphaFoldDB" id="A0A4Q1C2G0"/>
<evidence type="ECO:0000256" key="2">
    <source>
        <dbReference type="SAM" id="Phobius"/>
    </source>
</evidence>
<sequence>MAPIDYLYYLCFVFFAFGGSFFFKKGIIAAKFLGLLFIVLGLQTLLNYYIRPELLLLHPHVFRTVSPLMLLLGPLYYLFQKFLLYPERKLKPILFLHFLPFALHVIEYIPFYILSPELKIEEIRKVLQENTLYTIDSQYGWITMRTHLKLRILSIIFYICLTCYDLVMYYRSSSRAYLKNNRLIVYWLFFNMGMKFLVMGLLISSYYYVEKFQITLVWKDFVYLLEYIFMMIFMLFNPKLLDGPTLRGLMWQQAMGRNEAKMALDTHVSSIKIVSGNKREKDLLDSLNRFFETERIFLKSNLTLDEVAKKQKVNSRLIRIAIQSELNLSFTDYVNTWRIQYAEDQCRENPKWKNFKLEVVALESGFGTRQSFNAAVKKIKGVSPSQYFSEYLY</sequence>
<feature type="transmembrane region" description="Helical" evidence="2">
    <location>
        <begin position="152"/>
        <end position="171"/>
    </location>
</feature>
<evidence type="ECO:0000256" key="1">
    <source>
        <dbReference type="ARBA" id="ARBA00023125"/>
    </source>
</evidence>
<keyword evidence="2" id="KW-1133">Transmembrane helix</keyword>
<feature type="transmembrane region" description="Helical" evidence="2">
    <location>
        <begin position="62"/>
        <end position="80"/>
    </location>
</feature>
<proteinExistence type="predicted"/>
<dbReference type="RefSeq" id="WP_129025737.1">
    <property type="nucleotide sequence ID" value="NZ_SDHY01000001.1"/>
</dbReference>
<evidence type="ECO:0000313" key="5">
    <source>
        <dbReference type="Proteomes" id="UP000289455"/>
    </source>
</evidence>
<keyword evidence="2" id="KW-0812">Transmembrane</keyword>
<feature type="transmembrane region" description="Helical" evidence="2">
    <location>
        <begin position="221"/>
        <end position="241"/>
    </location>
</feature>
<dbReference type="GO" id="GO:0043565">
    <property type="term" value="F:sequence-specific DNA binding"/>
    <property type="evidence" value="ECO:0007669"/>
    <property type="project" value="InterPro"/>
</dbReference>
<dbReference type="SMART" id="SM00342">
    <property type="entry name" value="HTH_ARAC"/>
    <property type="match status" value="1"/>
</dbReference>
<dbReference type="EMBL" id="SDHY01000001">
    <property type="protein sequence ID" value="RXK52454.1"/>
    <property type="molecule type" value="Genomic_DNA"/>
</dbReference>
<dbReference type="PANTHER" id="PTHR43280:SF29">
    <property type="entry name" value="ARAC-FAMILY TRANSCRIPTIONAL REGULATOR"/>
    <property type="match status" value="1"/>
</dbReference>
<keyword evidence="5" id="KW-1185">Reference proteome</keyword>
<dbReference type="GO" id="GO:0003700">
    <property type="term" value="F:DNA-binding transcription factor activity"/>
    <property type="evidence" value="ECO:0007669"/>
    <property type="project" value="InterPro"/>
</dbReference>
<dbReference type="Gene3D" id="1.10.10.60">
    <property type="entry name" value="Homeodomain-like"/>
    <property type="match status" value="1"/>
</dbReference>
<dbReference type="InterPro" id="IPR018060">
    <property type="entry name" value="HTH_AraC"/>
</dbReference>
<dbReference type="Proteomes" id="UP000289455">
    <property type="component" value="Unassembled WGS sequence"/>
</dbReference>
<organism evidence="4 5">
    <name type="scientific">Aquirufa rosea</name>
    <dbReference type="NCBI Taxonomy" id="2509241"/>
    <lineage>
        <taxon>Bacteria</taxon>
        <taxon>Pseudomonadati</taxon>
        <taxon>Bacteroidota</taxon>
        <taxon>Cytophagia</taxon>
        <taxon>Cytophagales</taxon>
        <taxon>Flectobacillaceae</taxon>
        <taxon>Aquirufa</taxon>
    </lineage>
</organism>
<feature type="transmembrane region" description="Helical" evidence="2">
    <location>
        <begin position="92"/>
        <end position="114"/>
    </location>
</feature>
<reference evidence="4 5" key="1">
    <citation type="submission" date="2019-01" db="EMBL/GenBank/DDBJ databases">
        <title>Cytophagaceae bacterium strain CAR-16.</title>
        <authorList>
            <person name="Chen W.-M."/>
        </authorList>
    </citation>
    <scope>NUCLEOTIDE SEQUENCE [LARGE SCALE GENOMIC DNA]</scope>
    <source>
        <strain evidence="4 5">CAR-16</strain>
    </source>
</reference>